<dbReference type="SUPFAM" id="SSF55347">
    <property type="entry name" value="Glyceraldehyde-3-phosphate dehydrogenase-like, C-terminal domain"/>
    <property type="match status" value="1"/>
</dbReference>
<dbReference type="OrthoDB" id="25239at2157"/>
<evidence type="ECO:0000259" key="2">
    <source>
        <dbReference type="Pfam" id="PF01408"/>
    </source>
</evidence>
<comment type="caution">
    <text evidence="4">The sequence shown here is derived from an EMBL/GenBank/DDBJ whole genome shotgun (WGS) entry which is preliminary data.</text>
</comment>
<dbReference type="SUPFAM" id="SSF51735">
    <property type="entry name" value="NAD(P)-binding Rossmann-fold domains"/>
    <property type="match status" value="1"/>
</dbReference>
<dbReference type="AlphaFoldDB" id="M0AVN2"/>
<evidence type="ECO:0000259" key="3">
    <source>
        <dbReference type="Pfam" id="PF22725"/>
    </source>
</evidence>
<dbReference type="Pfam" id="PF22725">
    <property type="entry name" value="GFO_IDH_MocA_C3"/>
    <property type="match status" value="1"/>
</dbReference>
<dbReference type="Pfam" id="PF01408">
    <property type="entry name" value="GFO_IDH_MocA"/>
    <property type="match status" value="1"/>
</dbReference>
<feature type="domain" description="Gfo/Idh/MocA-like oxidoreductase N-terminal" evidence="2">
    <location>
        <begin position="14"/>
        <end position="137"/>
    </location>
</feature>
<feature type="region of interest" description="Disordered" evidence="1">
    <location>
        <begin position="330"/>
        <end position="351"/>
    </location>
</feature>
<dbReference type="Proteomes" id="UP000011554">
    <property type="component" value="Unassembled WGS sequence"/>
</dbReference>
<dbReference type="PATRIC" id="fig|29540.5.peg.1411"/>
<dbReference type="InterPro" id="IPR036291">
    <property type="entry name" value="NAD(P)-bd_dom_sf"/>
</dbReference>
<accession>M0AVN2</accession>
<dbReference type="RefSeq" id="WP_006108419.1">
    <property type="nucleotide sequence ID" value="NZ_AOIO01000021.1"/>
</dbReference>
<proteinExistence type="predicted"/>
<dbReference type="STRING" id="29540.C481_06951"/>
<dbReference type="Gene3D" id="3.30.360.10">
    <property type="entry name" value="Dihydrodipicolinate Reductase, domain 2"/>
    <property type="match status" value="1"/>
</dbReference>
<dbReference type="Gene3D" id="3.40.50.720">
    <property type="entry name" value="NAD(P)-binding Rossmann-like Domain"/>
    <property type="match status" value="1"/>
</dbReference>
<dbReference type="eggNOG" id="arCOG01622">
    <property type="taxonomic scope" value="Archaea"/>
</dbReference>
<name>M0AVN2_NATA1</name>
<protein>
    <submittedName>
        <fullName evidence="4">Oxidoreductase domain-containing protein</fullName>
    </submittedName>
</protein>
<reference evidence="4 5" key="1">
    <citation type="journal article" date="2014" name="PLoS Genet.">
        <title>Phylogenetically driven sequencing of extremely halophilic archaea reveals strategies for static and dynamic osmo-response.</title>
        <authorList>
            <person name="Becker E.A."/>
            <person name="Seitzer P.M."/>
            <person name="Tritt A."/>
            <person name="Larsen D."/>
            <person name="Krusor M."/>
            <person name="Yao A.I."/>
            <person name="Wu D."/>
            <person name="Madern D."/>
            <person name="Eisen J.A."/>
            <person name="Darling A.E."/>
            <person name="Facciotti M.T."/>
        </authorList>
    </citation>
    <scope>NUCLEOTIDE SEQUENCE [LARGE SCALE GENOMIC DNA]</scope>
    <source>
        <strain evidence="4 5">DSM 12278</strain>
    </source>
</reference>
<dbReference type="PANTHER" id="PTHR43377">
    <property type="entry name" value="BILIVERDIN REDUCTASE A"/>
    <property type="match status" value="1"/>
</dbReference>
<evidence type="ECO:0000313" key="4">
    <source>
        <dbReference type="EMBL" id="ELZ02387.1"/>
    </source>
</evidence>
<feature type="domain" description="GFO/IDH/MocA-like oxidoreductase" evidence="3">
    <location>
        <begin position="157"/>
        <end position="250"/>
    </location>
</feature>
<dbReference type="InterPro" id="IPR000683">
    <property type="entry name" value="Gfo/Idh/MocA-like_OxRdtase_N"/>
</dbReference>
<sequence>MCAHASAPNSDTPIRIGIVGLGYIGTTVGGQFHRHADAAVHAVCDLDTDRLATVGTEFGVPPATRYTEYETMLDDPDCELDAVLVGTPHTLHYDQVVAALDRDLHVYCDKPLTTDLNRARELVARADRTDQTLMVGYQRHLQTAFQRARERFATDPPRWVTASITQDWIADSAGTWRLDPDLSGGGFLFDTGSHLLDGVLWTTGLEPESVAASMDFHDDEQRVDRRAHLDVRFENGATGTVSLHGNLPSTREHIHCWDDRGALYLEGTQWGSREVFEIDTDASEHVPYIDHRQERTRAGAFVESVRDGTEPPATARDALRVTALTDAAYEAARTGDRIPTELESDSSQTRP</sequence>
<gene>
    <name evidence="4" type="ORF">C481_06951</name>
</gene>
<organism evidence="4 5">
    <name type="scientific">Natrialba asiatica (strain ATCC 700177 / DSM 12278 / JCM 9576 / FERM P-10747 / NBRC 102637 / 172P1)</name>
    <dbReference type="NCBI Taxonomy" id="29540"/>
    <lineage>
        <taxon>Archaea</taxon>
        <taxon>Methanobacteriati</taxon>
        <taxon>Methanobacteriota</taxon>
        <taxon>Stenosarchaea group</taxon>
        <taxon>Halobacteria</taxon>
        <taxon>Halobacteriales</taxon>
        <taxon>Natrialbaceae</taxon>
        <taxon>Natrialba</taxon>
    </lineage>
</organism>
<dbReference type="GO" id="GO:0000166">
    <property type="term" value="F:nucleotide binding"/>
    <property type="evidence" value="ECO:0007669"/>
    <property type="project" value="InterPro"/>
</dbReference>
<evidence type="ECO:0000256" key="1">
    <source>
        <dbReference type="SAM" id="MobiDB-lite"/>
    </source>
</evidence>
<evidence type="ECO:0000313" key="5">
    <source>
        <dbReference type="Proteomes" id="UP000011554"/>
    </source>
</evidence>
<dbReference type="InterPro" id="IPR051450">
    <property type="entry name" value="Gfo/Idh/MocA_Oxidoreductases"/>
</dbReference>
<dbReference type="EMBL" id="AOIO01000021">
    <property type="protein sequence ID" value="ELZ02387.1"/>
    <property type="molecule type" value="Genomic_DNA"/>
</dbReference>
<keyword evidence="5" id="KW-1185">Reference proteome</keyword>
<dbReference type="PANTHER" id="PTHR43377:SF1">
    <property type="entry name" value="BILIVERDIN REDUCTASE A"/>
    <property type="match status" value="1"/>
</dbReference>
<dbReference type="InterPro" id="IPR055170">
    <property type="entry name" value="GFO_IDH_MocA-like_dom"/>
</dbReference>